<sequence>MSHKPNAVPVLQEGTVYTIILDNGRKVHDVIYHACVASGKSYFAKGDKTYPAEKVRNHSITGHAASDGSRRNGTPNPDRFAITDEVCEVVDVVTTPETNPEMFRC</sequence>
<evidence type="ECO:0000256" key="1">
    <source>
        <dbReference type="SAM" id="MobiDB-lite"/>
    </source>
</evidence>
<feature type="region of interest" description="Disordered" evidence="1">
    <location>
        <begin position="54"/>
        <end position="78"/>
    </location>
</feature>
<organism evidence="2">
    <name type="scientific">human gut metagenome</name>
    <dbReference type="NCBI Taxonomy" id="408170"/>
    <lineage>
        <taxon>unclassified sequences</taxon>
        <taxon>metagenomes</taxon>
        <taxon>organismal metagenomes</taxon>
    </lineage>
</organism>
<proteinExistence type="predicted"/>
<dbReference type="AlphaFoldDB" id="K1T8V7"/>
<evidence type="ECO:0000313" key="2">
    <source>
        <dbReference type="EMBL" id="EKC62835.1"/>
    </source>
</evidence>
<dbReference type="EMBL" id="AJWZ01005346">
    <property type="protein sequence ID" value="EKC62835.1"/>
    <property type="molecule type" value="Genomic_DNA"/>
</dbReference>
<name>K1T8V7_9ZZZZ</name>
<gene>
    <name evidence="2" type="ORF">OBE_07778</name>
</gene>
<protein>
    <submittedName>
        <fullName evidence="2">Uncharacterized protein</fullName>
    </submittedName>
</protein>
<feature type="non-terminal residue" evidence="2">
    <location>
        <position position="105"/>
    </location>
</feature>
<comment type="caution">
    <text evidence="2">The sequence shown here is derived from an EMBL/GenBank/DDBJ whole genome shotgun (WGS) entry which is preliminary data.</text>
</comment>
<accession>K1T8V7</accession>
<reference evidence="2" key="1">
    <citation type="journal article" date="2013" name="Environ. Microbiol.">
        <title>Microbiota from the distal guts of lean and obese adolescents exhibit partial functional redundancy besides clear differences in community structure.</title>
        <authorList>
            <person name="Ferrer M."/>
            <person name="Ruiz A."/>
            <person name="Lanza F."/>
            <person name="Haange S.B."/>
            <person name="Oberbach A."/>
            <person name="Till H."/>
            <person name="Bargiela R."/>
            <person name="Campoy C."/>
            <person name="Segura M.T."/>
            <person name="Richter M."/>
            <person name="von Bergen M."/>
            <person name="Seifert J."/>
            <person name="Suarez A."/>
        </authorList>
    </citation>
    <scope>NUCLEOTIDE SEQUENCE</scope>
</reference>